<protein>
    <submittedName>
        <fullName evidence="1">Uncharacterized protein</fullName>
    </submittedName>
</protein>
<dbReference type="Proteomes" id="UP000298246">
    <property type="component" value="Unassembled WGS sequence"/>
</dbReference>
<dbReference type="OrthoDB" id="2647501at2"/>
<reference evidence="1 2" key="1">
    <citation type="submission" date="2017-03" db="EMBL/GenBank/DDBJ databases">
        <title>Isolation of Levoglucosan Utilizing Bacteria.</title>
        <authorList>
            <person name="Arya A.S."/>
        </authorList>
    </citation>
    <scope>NUCLEOTIDE SEQUENCE [LARGE SCALE GENOMIC DNA]</scope>
    <source>
        <strain evidence="1 2">MEC069</strain>
    </source>
</reference>
<keyword evidence="2" id="KW-1185">Reference proteome</keyword>
<comment type="caution">
    <text evidence="1">The sequence shown here is derived from an EMBL/GenBank/DDBJ whole genome shotgun (WGS) entry which is preliminary data.</text>
</comment>
<dbReference type="RefSeq" id="WP_134753865.1">
    <property type="nucleotide sequence ID" value="NZ_MYFO02000003.1"/>
</dbReference>
<proteinExistence type="predicted"/>
<dbReference type="EMBL" id="MYFO01000017">
    <property type="protein sequence ID" value="TFE86739.1"/>
    <property type="molecule type" value="Genomic_DNA"/>
</dbReference>
<evidence type="ECO:0000313" key="2">
    <source>
        <dbReference type="Proteomes" id="UP000298246"/>
    </source>
</evidence>
<name>A0A4Y8PZ93_9BACL</name>
<accession>A0A4Y8PZ93</accession>
<gene>
    <name evidence="1" type="ORF">B5M42_14035</name>
</gene>
<dbReference type="AlphaFoldDB" id="A0A4Y8PZ93"/>
<evidence type="ECO:0000313" key="1">
    <source>
        <dbReference type="EMBL" id="TFE86739.1"/>
    </source>
</evidence>
<sequence length="86" mass="10042">MRKLTLQDIKSKSQKTNGEINRAVVAFREKTKDQGWDMSRIRPRSNDEIKALNYIARTTLRNGLKTGSIQYDNERRVLVVDRYTKG</sequence>
<organism evidence="1 2">
    <name type="scientific">Paenibacillus athensensis</name>
    <dbReference type="NCBI Taxonomy" id="1967502"/>
    <lineage>
        <taxon>Bacteria</taxon>
        <taxon>Bacillati</taxon>
        <taxon>Bacillota</taxon>
        <taxon>Bacilli</taxon>
        <taxon>Bacillales</taxon>
        <taxon>Paenibacillaceae</taxon>
        <taxon>Paenibacillus</taxon>
    </lineage>
</organism>